<dbReference type="GO" id="GO:0009055">
    <property type="term" value="F:electron transfer activity"/>
    <property type="evidence" value="ECO:0007669"/>
    <property type="project" value="InterPro"/>
</dbReference>
<keyword evidence="6" id="KW-0813">Transport</keyword>
<evidence type="ECO:0000256" key="7">
    <source>
        <dbReference type="ARBA" id="ARBA00022475"/>
    </source>
</evidence>
<evidence type="ECO:0000256" key="2">
    <source>
        <dbReference type="ARBA" id="ARBA00004429"/>
    </source>
</evidence>
<evidence type="ECO:0000256" key="5">
    <source>
        <dbReference type="ARBA" id="ARBA00020076"/>
    </source>
</evidence>
<comment type="subunit">
    <text evidence="17">Part of an enzyme complex containing four subunits: a flavoprotein, an iron-sulfur protein, plus two membrane-anchoring proteins, SdhC and SdhD. The complex can form homotrimers.</text>
</comment>
<dbReference type="InterPro" id="IPR014314">
    <property type="entry name" value="Succ_DH_cytb556"/>
</dbReference>
<dbReference type="GO" id="GO:0046872">
    <property type="term" value="F:metal ion binding"/>
    <property type="evidence" value="ECO:0007669"/>
    <property type="project" value="UniProtKB-KW"/>
</dbReference>
<dbReference type="GO" id="GO:0005886">
    <property type="term" value="C:plasma membrane"/>
    <property type="evidence" value="ECO:0007669"/>
    <property type="project" value="UniProtKB-SubCell"/>
</dbReference>
<dbReference type="CDD" id="cd03499">
    <property type="entry name" value="SQR_TypeC_SdhC"/>
    <property type="match status" value="1"/>
</dbReference>
<dbReference type="SUPFAM" id="SSF81343">
    <property type="entry name" value="Fumarate reductase respiratory complex transmembrane subunits"/>
    <property type="match status" value="1"/>
</dbReference>
<evidence type="ECO:0000256" key="4">
    <source>
        <dbReference type="ARBA" id="ARBA00007244"/>
    </source>
</evidence>
<dbReference type="PANTHER" id="PTHR10978">
    <property type="entry name" value="SUCCINATE DEHYDROGENASE CYTOCHROME B560 SUBUNIT"/>
    <property type="match status" value="1"/>
</dbReference>
<dbReference type="PANTHER" id="PTHR10978:SF5">
    <property type="entry name" value="SUCCINATE DEHYDROGENASE CYTOCHROME B560 SUBUNIT, MITOCHONDRIAL"/>
    <property type="match status" value="1"/>
</dbReference>
<comment type="cofactor">
    <cofactor evidence="18">
        <name>heme</name>
        <dbReference type="ChEBI" id="CHEBI:30413"/>
    </cofactor>
    <text evidence="18">The heme is bound between the two transmembrane subunits.</text>
</comment>
<keyword evidence="15 18" id="KW-0408">Iron</keyword>
<evidence type="ECO:0000313" key="21">
    <source>
        <dbReference type="Proteomes" id="UP000005856"/>
    </source>
</evidence>
<evidence type="ECO:0000256" key="19">
    <source>
        <dbReference type="SAM" id="Phobius"/>
    </source>
</evidence>
<name>A6EWE3_9GAMM</name>
<keyword evidence="13" id="KW-0249">Electron transport</keyword>
<keyword evidence="8" id="KW-0997">Cell inner membrane</keyword>
<dbReference type="InterPro" id="IPR034804">
    <property type="entry name" value="SQR/QFR_C/D"/>
</dbReference>
<evidence type="ECO:0000256" key="10">
    <source>
        <dbReference type="ARBA" id="ARBA00022617"/>
    </source>
</evidence>
<keyword evidence="10 18" id="KW-0349">Heme</keyword>
<dbReference type="GO" id="GO:0006099">
    <property type="term" value="P:tricarboxylic acid cycle"/>
    <property type="evidence" value="ECO:0007669"/>
    <property type="project" value="UniProtKB-KW"/>
</dbReference>
<dbReference type="AlphaFoldDB" id="A6EWE3"/>
<evidence type="ECO:0000256" key="3">
    <source>
        <dbReference type="ARBA" id="ARBA00005163"/>
    </source>
</evidence>
<evidence type="ECO:0000256" key="14">
    <source>
        <dbReference type="ARBA" id="ARBA00022989"/>
    </source>
</evidence>
<dbReference type="eggNOG" id="COG2009">
    <property type="taxonomic scope" value="Bacteria"/>
</dbReference>
<evidence type="ECO:0000256" key="13">
    <source>
        <dbReference type="ARBA" id="ARBA00022982"/>
    </source>
</evidence>
<dbReference type="FunFam" id="1.20.1300.10:FF:000005">
    <property type="entry name" value="Succinate dehydrogenase cytochrome b556 subunit"/>
    <property type="match status" value="1"/>
</dbReference>
<evidence type="ECO:0000256" key="11">
    <source>
        <dbReference type="ARBA" id="ARBA00022692"/>
    </source>
</evidence>
<evidence type="ECO:0000256" key="8">
    <source>
        <dbReference type="ARBA" id="ARBA00022519"/>
    </source>
</evidence>
<evidence type="ECO:0000256" key="12">
    <source>
        <dbReference type="ARBA" id="ARBA00022723"/>
    </source>
</evidence>
<dbReference type="STRING" id="443152.MDG893_08030"/>
<evidence type="ECO:0000256" key="16">
    <source>
        <dbReference type="ARBA" id="ARBA00023136"/>
    </source>
</evidence>
<dbReference type="Gene3D" id="1.20.1300.10">
    <property type="entry name" value="Fumarate reductase/succinate dehydrogenase, transmembrane subunit"/>
    <property type="match status" value="1"/>
</dbReference>
<dbReference type="Proteomes" id="UP000005856">
    <property type="component" value="Unassembled WGS sequence"/>
</dbReference>
<feature type="transmembrane region" description="Helical" evidence="19">
    <location>
        <begin position="129"/>
        <end position="149"/>
    </location>
</feature>
<reference evidence="20 21" key="1">
    <citation type="submission" date="2007-06" db="EMBL/GenBank/DDBJ databases">
        <authorList>
            <person name="Green D."/>
            <person name="Ferriera S."/>
            <person name="Johnson J."/>
            <person name="Kravitz S."/>
            <person name="Beeson K."/>
            <person name="Sutton G."/>
            <person name="Rogers Y.-H."/>
            <person name="Friedman R."/>
            <person name="Frazier M."/>
            <person name="Venter J.C."/>
        </authorList>
    </citation>
    <scope>NUCLEOTIDE SEQUENCE [LARGE SCALE GENOMIC DNA]</scope>
    <source>
        <strain evidence="20 21">DG893</strain>
    </source>
</reference>
<organism evidence="20 21">
    <name type="scientific">Marinobacter algicola DG893</name>
    <dbReference type="NCBI Taxonomy" id="443152"/>
    <lineage>
        <taxon>Bacteria</taxon>
        <taxon>Pseudomonadati</taxon>
        <taxon>Pseudomonadota</taxon>
        <taxon>Gammaproteobacteria</taxon>
        <taxon>Pseudomonadales</taxon>
        <taxon>Marinobacteraceae</taxon>
        <taxon>Marinobacter</taxon>
    </lineage>
</organism>
<keyword evidence="12 18" id="KW-0479">Metal-binding</keyword>
<dbReference type="InterPro" id="IPR000701">
    <property type="entry name" value="SuccDH_FuR_B_TM-su"/>
</dbReference>
<comment type="similarity">
    <text evidence="4">Belongs to the cytochrome b560 family.</text>
</comment>
<evidence type="ECO:0000256" key="17">
    <source>
        <dbReference type="ARBA" id="ARBA00025912"/>
    </source>
</evidence>
<dbReference type="PROSITE" id="PS01000">
    <property type="entry name" value="SDH_CYT_1"/>
    <property type="match status" value="1"/>
</dbReference>
<evidence type="ECO:0000256" key="6">
    <source>
        <dbReference type="ARBA" id="ARBA00022448"/>
    </source>
</evidence>
<keyword evidence="21" id="KW-1185">Reference proteome</keyword>
<dbReference type="InterPro" id="IPR018495">
    <property type="entry name" value="Succ_DH_cyt_bsu_CS"/>
</dbReference>
<evidence type="ECO:0000313" key="20">
    <source>
        <dbReference type="EMBL" id="EDM49330.1"/>
    </source>
</evidence>
<evidence type="ECO:0000256" key="18">
    <source>
        <dbReference type="PIRSR" id="PIRSR000178-1"/>
    </source>
</evidence>
<keyword evidence="9" id="KW-0816">Tricarboxylic acid cycle</keyword>
<keyword evidence="11 19" id="KW-0812">Transmembrane</keyword>
<dbReference type="NCBIfam" id="TIGR02970">
    <property type="entry name" value="succ_dehyd_cytB"/>
    <property type="match status" value="1"/>
</dbReference>
<comment type="caution">
    <text evidence="20">The sequence shown here is derived from an EMBL/GenBank/DDBJ whole genome shotgun (WGS) entry which is preliminary data.</text>
</comment>
<evidence type="ECO:0000256" key="15">
    <source>
        <dbReference type="ARBA" id="ARBA00023004"/>
    </source>
</evidence>
<comment type="function">
    <text evidence="1">Membrane-anchoring subunit of succinate dehydrogenase (SDH).</text>
</comment>
<dbReference type="PIRSF" id="PIRSF000178">
    <property type="entry name" value="SDH_cyt_b560"/>
    <property type="match status" value="1"/>
</dbReference>
<gene>
    <name evidence="20" type="ORF">MDG893_08030</name>
</gene>
<keyword evidence="14 19" id="KW-1133">Transmembrane helix</keyword>
<sequence length="150" mass="16361">MPILTYQPSASGLFRPRGTKRECESAVNSKRPVNLDLGKFHFPLPAITSILHRVSGIIIFVGVAFMLYGLQLSLSGEEGFSRVSDLLDSFLAKLITWGILSALLYHLVAGIKHLLMDMGIGEELESGRLAAKATVVISVILILLAGVWVW</sequence>
<comment type="pathway">
    <text evidence="3">Carbohydrate metabolism; tricarboxylic acid cycle.</text>
</comment>
<accession>A6EWE3</accession>
<evidence type="ECO:0000256" key="1">
    <source>
        <dbReference type="ARBA" id="ARBA00004050"/>
    </source>
</evidence>
<dbReference type="Pfam" id="PF01127">
    <property type="entry name" value="Sdh_cyt"/>
    <property type="match status" value="1"/>
</dbReference>
<keyword evidence="16 19" id="KW-0472">Membrane</keyword>
<keyword evidence="7" id="KW-1003">Cell membrane</keyword>
<proteinExistence type="inferred from homology"/>
<evidence type="ECO:0000256" key="9">
    <source>
        <dbReference type="ARBA" id="ARBA00022532"/>
    </source>
</evidence>
<feature type="binding site" description="axial binding residue" evidence="18">
    <location>
        <position position="106"/>
    </location>
    <ligand>
        <name>heme</name>
        <dbReference type="ChEBI" id="CHEBI:30413"/>
        <note>ligand shared with second transmembrane subunit</note>
    </ligand>
    <ligandPart>
        <name>Fe</name>
        <dbReference type="ChEBI" id="CHEBI:18248"/>
    </ligandPart>
</feature>
<comment type="subcellular location">
    <subcellularLocation>
        <location evidence="2">Cell inner membrane</location>
        <topology evidence="2">Multi-pass membrane protein</topology>
    </subcellularLocation>
</comment>
<protein>
    <recommendedName>
        <fullName evidence="5">Succinate dehydrogenase cytochrome b556 subunit</fullName>
    </recommendedName>
</protein>
<feature type="transmembrane region" description="Helical" evidence="19">
    <location>
        <begin position="50"/>
        <end position="70"/>
    </location>
</feature>
<feature type="transmembrane region" description="Helical" evidence="19">
    <location>
        <begin position="90"/>
        <end position="108"/>
    </location>
</feature>
<dbReference type="EMBL" id="ABCP01000002">
    <property type="protein sequence ID" value="EDM49330.1"/>
    <property type="molecule type" value="Genomic_DNA"/>
</dbReference>